<proteinExistence type="predicted"/>
<organism evidence="2 3">
    <name type="scientific">Zopfia rhizophila CBS 207.26</name>
    <dbReference type="NCBI Taxonomy" id="1314779"/>
    <lineage>
        <taxon>Eukaryota</taxon>
        <taxon>Fungi</taxon>
        <taxon>Dikarya</taxon>
        <taxon>Ascomycota</taxon>
        <taxon>Pezizomycotina</taxon>
        <taxon>Dothideomycetes</taxon>
        <taxon>Dothideomycetes incertae sedis</taxon>
        <taxon>Zopfiaceae</taxon>
        <taxon>Zopfia</taxon>
    </lineage>
</organism>
<feature type="transmembrane region" description="Helical" evidence="1">
    <location>
        <begin position="166"/>
        <end position="187"/>
    </location>
</feature>
<reference evidence="2" key="1">
    <citation type="journal article" date="2020" name="Stud. Mycol.">
        <title>101 Dothideomycetes genomes: a test case for predicting lifestyles and emergence of pathogens.</title>
        <authorList>
            <person name="Haridas S."/>
            <person name="Albert R."/>
            <person name="Binder M."/>
            <person name="Bloem J."/>
            <person name="Labutti K."/>
            <person name="Salamov A."/>
            <person name="Andreopoulos B."/>
            <person name="Baker S."/>
            <person name="Barry K."/>
            <person name="Bills G."/>
            <person name="Bluhm B."/>
            <person name="Cannon C."/>
            <person name="Castanera R."/>
            <person name="Culley D."/>
            <person name="Daum C."/>
            <person name="Ezra D."/>
            <person name="Gonzalez J."/>
            <person name="Henrissat B."/>
            <person name="Kuo A."/>
            <person name="Liang C."/>
            <person name="Lipzen A."/>
            <person name="Lutzoni F."/>
            <person name="Magnuson J."/>
            <person name="Mondo S."/>
            <person name="Nolan M."/>
            <person name="Ohm R."/>
            <person name="Pangilinan J."/>
            <person name="Park H.-J."/>
            <person name="Ramirez L."/>
            <person name="Alfaro M."/>
            <person name="Sun H."/>
            <person name="Tritt A."/>
            <person name="Yoshinaga Y."/>
            <person name="Zwiers L.-H."/>
            <person name="Turgeon B."/>
            <person name="Goodwin S."/>
            <person name="Spatafora J."/>
            <person name="Crous P."/>
            <person name="Grigoriev I."/>
        </authorList>
    </citation>
    <scope>NUCLEOTIDE SEQUENCE</scope>
    <source>
        <strain evidence="2">CBS 207.26</strain>
    </source>
</reference>
<keyword evidence="1" id="KW-1133">Transmembrane helix</keyword>
<dbReference type="EMBL" id="ML994620">
    <property type="protein sequence ID" value="KAF2189480.1"/>
    <property type="molecule type" value="Genomic_DNA"/>
</dbReference>
<evidence type="ECO:0000313" key="3">
    <source>
        <dbReference type="Proteomes" id="UP000800200"/>
    </source>
</evidence>
<accession>A0A6A6EH83</accession>
<protein>
    <submittedName>
        <fullName evidence="2">Uncharacterized protein</fullName>
    </submittedName>
</protein>
<dbReference type="OrthoDB" id="4167046at2759"/>
<gene>
    <name evidence="2" type="ORF">K469DRAFT_40972</name>
</gene>
<keyword evidence="1" id="KW-0472">Membrane</keyword>
<keyword evidence="3" id="KW-1185">Reference proteome</keyword>
<evidence type="ECO:0000313" key="2">
    <source>
        <dbReference type="EMBL" id="KAF2189480.1"/>
    </source>
</evidence>
<feature type="transmembrane region" description="Helical" evidence="1">
    <location>
        <begin position="20"/>
        <end position="41"/>
    </location>
</feature>
<name>A0A6A6EH83_9PEZI</name>
<keyword evidence="1" id="KW-0812">Transmembrane</keyword>
<dbReference type="Proteomes" id="UP000800200">
    <property type="component" value="Unassembled WGS sequence"/>
</dbReference>
<evidence type="ECO:0000256" key="1">
    <source>
        <dbReference type="SAM" id="Phobius"/>
    </source>
</evidence>
<dbReference type="AlphaFoldDB" id="A0A6A6EH83"/>
<feature type="transmembrane region" description="Helical" evidence="1">
    <location>
        <begin position="121"/>
        <end position="146"/>
    </location>
</feature>
<sequence>MIFRAYMQPNDPRWRGRQRWGPVLFLPITFIFIVIWILFIADQAYSRVLWEKYNKAREEAIRTKSYNTIPPSPPVNWDNDSSYGQDGVDDFFLRAGIAIIPETFHIPIHHVLIHKNRNHPVAALTLSIICMGLWLSSGLMTLFIWWSKEYSHSETNAFDELVMAGMGLQFVLTLLYLIYMGFAAAAVHKWRGNKKNGEAFQKGVIAGLELASMKKPGEDERV</sequence>